<dbReference type="RefSeq" id="WP_153825238.1">
    <property type="nucleotide sequence ID" value="NZ_WJIE01000033.1"/>
</dbReference>
<dbReference type="AlphaFoldDB" id="A0A6N7Q360"/>
<accession>A0A6N7Q360</accession>
<keyword evidence="2" id="KW-1185">Reference proteome</keyword>
<protein>
    <recommendedName>
        <fullName evidence="3">TIGR02646 family protein</fullName>
    </recommendedName>
</protein>
<dbReference type="EMBL" id="WJIE01000033">
    <property type="protein sequence ID" value="MRG98469.1"/>
    <property type="molecule type" value="Genomic_DNA"/>
</dbReference>
<dbReference type="OrthoDB" id="9797348at2"/>
<sequence>MIPVQPRGQPKGFNQKVYRPGVKWLRNNNLPRRGAVPKGADGKNVELHPYWRHCLDDLYRRYRGVCAYAAMHIPRTTGARSTDHFIAKSSAIEHAYRWRNLRLACTKVNARKGAFDELLDPFEIAPDTFHLNLFTGSIFPNPALAADLKHRAQTTIERLGLDDEDCRKDRRDYFDDYRMGETSEAYLKKRCPFVWYEVHRQKLKR</sequence>
<evidence type="ECO:0000313" key="2">
    <source>
        <dbReference type="Proteomes" id="UP000440224"/>
    </source>
</evidence>
<comment type="caution">
    <text evidence="1">The sequence shown here is derived from an EMBL/GenBank/DDBJ whole genome shotgun (WGS) entry which is preliminary data.</text>
</comment>
<proteinExistence type="predicted"/>
<name>A0A6N7Q360_9BACT</name>
<evidence type="ECO:0008006" key="3">
    <source>
        <dbReference type="Google" id="ProtNLM"/>
    </source>
</evidence>
<evidence type="ECO:0000313" key="1">
    <source>
        <dbReference type="EMBL" id="MRG98469.1"/>
    </source>
</evidence>
<organism evidence="1 2">
    <name type="scientific">Polyangium spumosum</name>
    <dbReference type="NCBI Taxonomy" id="889282"/>
    <lineage>
        <taxon>Bacteria</taxon>
        <taxon>Pseudomonadati</taxon>
        <taxon>Myxococcota</taxon>
        <taxon>Polyangia</taxon>
        <taxon>Polyangiales</taxon>
        <taxon>Polyangiaceae</taxon>
        <taxon>Polyangium</taxon>
    </lineage>
</organism>
<gene>
    <name evidence="1" type="ORF">GF068_42130</name>
</gene>
<dbReference type="Gene3D" id="1.10.30.50">
    <property type="match status" value="1"/>
</dbReference>
<reference evidence="1 2" key="1">
    <citation type="submission" date="2019-10" db="EMBL/GenBank/DDBJ databases">
        <title>A soil myxobacterium in the family Polyangiaceae.</title>
        <authorList>
            <person name="Li Y."/>
            <person name="Wang J."/>
        </authorList>
    </citation>
    <scope>NUCLEOTIDE SEQUENCE [LARGE SCALE GENOMIC DNA]</scope>
    <source>
        <strain evidence="1 2">DSM 14734</strain>
    </source>
</reference>
<dbReference type="Proteomes" id="UP000440224">
    <property type="component" value="Unassembled WGS sequence"/>
</dbReference>